<dbReference type="EMBL" id="CP031194">
    <property type="protein sequence ID" value="AXG81127.1"/>
    <property type="molecule type" value="Genomic_DNA"/>
</dbReference>
<proteinExistence type="predicted"/>
<dbReference type="RefSeq" id="WP_114663668.1">
    <property type="nucleotide sequence ID" value="NZ_CP031194.1"/>
</dbReference>
<accession>A0A345HWQ3</accession>
<evidence type="ECO:0000313" key="2">
    <source>
        <dbReference type="Proteomes" id="UP000253868"/>
    </source>
</evidence>
<dbReference type="AlphaFoldDB" id="A0A345HWQ3"/>
<protein>
    <submittedName>
        <fullName evidence="1">Uncharacterized protein</fullName>
    </submittedName>
</protein>
<keyword evidence="2" id="KW-1185">Reference proteome</keyword>
<gene>
    <name evidence="1" type="ORF">DVK44_29440</name>
</gene>
<sequence length="87" mass="10131">MAKTMYVGMIGGTPTHASVTLEAAQEQALTDQRQYLSPDEYETRWDEHSPGKTWRLMQRRRDRSYRFSWTQRAVHAVGSTPEVRTDD</sequence>
<dbReference type="KEGG" id="spad:DVK44_29440"/>
<reference evidence="2" key="1">
    <citation type="submission" date="2018-07" db="EMBL/GenBank/DDBJ databases">
        <authorList>
            <person name="Zhao J."/>
        </authorList>
    </citation>
    <scope>NUCLEOTIDE SEQUENCE [LARGE SCALE GENOMIC DNA]</scope>
    <source>
        <strain evidence="2">GSSD-12</strain>
    </source>
</reference>
<organism evidence="1 2">
    <name type="scientific">Streptomyces paludis</name>
    <dbReference type="NCBI Taxonomy" id="2282738"/>
    <lineage>
        <taxon>Bacteria</taxon>
        <taxon>Bacillati</taxon>
        <taxon>Actinomycetota</taxon>
        <taxon>Actinomycetes</taxon>
        <taxon>Kitasatosporales</taxon>
        <taxon>Streptomycetaceae</taxon>
        <taxon>Streptomyces</taxon>
    </lineage>
</organism>
<dbReference type="Proteomes" id="UP000253868">
    <property type="component" value="Chromosome"/>
</dbReference>
<dbReference type="OrthoDB" id="4281723at2"/>
<evidence type="ECO:0000313" key="1">
    <source>
        <dbReference type="EMBL" id="AXG81127.1"/>
    </source>
</evidence>
<name>A0A345HWQ3_9ACTN</name>